<evidence type="ECO:0000256" key="2">
    <source>
        <dbReference type="ARBA" id="ARBA00007977"/>
    </source>
</evidence>
<dbReference type="EMBL" id="CP001999">
    <property type="protein sequence ID" value="ADG92858.1"/>
    <property type="molecule type" value="Genomic_DNA"/>
</dbReference>
<evidence type="ECO:0000313" key="9">
    <source>
        <dbReference type="Proteomes" id="UP000000939"/>
    </source>
</evidence>
<feature type="transmembrane region" description="Helical" evidence="7">
    <location>
        <begin position="159"/>
        <end position="180"/>
    </location>
</feature>
<protein>
    <submittedName>
        <fullName evidence="8">Uncharacterized protein family UPF0324</fullName>
    </submittedName>
</protein>
<feature type="transmembrane region" description="Helical" evidence="7">
    <location>
        <begin position="192"/>
        <end position="214"/>
    </location>
</feature>
<evidence type="ECO:0000256" key="1">
    <source>
        <dbReference type="ARBA" id="ARBA00004651"/>
    </source>
</evidence>
<dbReference type="NCBIfam" id="TIGR00698">
    <property type="entry name" value="YeiH family putative sulfate export transporter"/>
    <property type="match status" value="1"/>
</dbReference>
<comment type="similarity">
    <text evidence="2">Belongs to the UPF0324 family.</text>
</comment>
<keyword evidence="3" id="KW-1003">Cell membrane</keyword>
<keyword evidence="9" id="KW-1185">Reference proteome</keyword>
<feature type="transmembrane region" description="Helical" evidence="7">
    <location>
        <begin position="34"/>
        <end position="53"/>
    </location>
</feature>
<evidence type="ECO:0000256" key="7">
    <source>
        <dbReference type="SAM" id="Phobius"/>
    </source>
</evidence>
<evidence type="ECO:0000256" key="4">
    <source>
        <dbReference type="ARBA" id="ARBA00022692"/>
    </source>
</evidence>
<keyword evidence="6 7" id="KW-0472">Membrane</keyword>
<dbReference type="STRING" id="572480.Arnit_1199"/>
<dbReference type="PANTHER" id="PTHR30106">
    <property type="entry name" value="INNER MEMBRANE PROTEIN YEIH-RELATED"/>
    <property type="match status" value="1"/>
</dbReference>
<accession>D5V430</accession>
<feature type="transmembrane region" description="Helical" evidence="7">
    <location>
        <begin position="315"/>
        <end position="336"/>
    </location>
</feature>
<gene>
    <name evidence="8" type="ordered locus">Arnit_1199</name>
</gene>
<feature type="transmembrane region" description="Helical" evidence="7">
    <location>
        <begin position="12"/>
        <end position="28"/>
    </location>
</feature>
<comment type="subcellular location">
    <subcellularLocation>
        <location evidence="1">Cell membrane</location>
        <topology evidence="1">Multi-pass membrane protein</topology>
    </subcellularLocation>
</comment>
<reference evidence="8 9" key="1">
    <citation type="journal article" date="2010" name="Stand. Genomic Sci.">
        <title>Complete genome sequence of Arcobacter nitrofigilis type strain (CI).</title>
        <authorList>
            <person name="Pati A."/>
            <person name="Gronow S."/>
            <person name="Lapidus A."/>
            <person name="Copeland A."/>
            <person name="Glavina Del Rio T."/>
            <person name="Nolan M."/>
            <person name="Lucas S."/>
            <person name="Tice H."/>
            <person name="Cheng J.F."/>
            <person name="Han C."/>
            <person name="Chertkov O."/>
            <person name="Bruce D."/>
            <person name="Tapia R."/>
            <person name="Goodwin L."/>
            <person name="Pitluck S."/>
            <person name="Liolios K."/>
            <person name="Ivanova N."/>
            <person name="Mavromatis K."/>
            <person name="Chen A."/>
            <person name="Palaniappan K."/>
            <person name="Land M."/>
            <person name="Hauser L."/>
            <person name="Chang Y.J."/>
            <person name="Jeffries C.D."/>
            <person name="Detter J.C."/>
            <person name="Rohde M."/>
            <person name="Goker M."/>
            <person name="Bristow J."/>
            <person name="Eisen J.A."/>
            <person name="Markowitz V."/>
            <person name="Hugenholtz P."/>
            <person name="Klenk H.P."/>
            <person name="Kyrpides N.C."/>
        </authorList>
    </citation>
    <scope>NUCLEOTIDE SEQUENCE [LARGE SCALE GENOMIC DNA]</scope>
    <source>
        <strain evidence="9">ATCC 33309 / DSM 7299 / CCUG 15893 / LMG 7604 / NCTC 12251 / CI</strain>
    </source>
</reference>
<dbReference type="RefSeq" id="WP_013135003.1">
    <property type="nucleotide sequence ID" value="NC_014166.1"/>
</dbReference>
<keyword evidence="5 7" id="KW-1133">Transmembrane helix</keyword>
<dbReference type="HOGENOM" id="CLU_033541_0_0_7"/>
<feature type="transmembrane region" description="Helical" evidence="7">
    <location>
        <begin position="257"/>
        <end position="278"/>
    </location>
</feature>
<dbReference type="InterPro" id="IPR004630">
    <property type="entry name" value="UPF0324_YeiH-like"/>
</dbReference>
<organism evidence="8 9">
    <name type="scientific">Arcobacter nitrofigilis (strain ATCC 33309 / DSM 7299 / CCUG 15893 / LMG 7604 / NCTC 12251 / CI)</name>
    <name type="common">Campylobacter nitrofigilis</name>
    <dbReference type="NCBI Taxonomy" id="572480"/>
    <lineage>
        <taxon>Bacteria</taxon>
        <taxon>Pseudomonadati</taxon>
        <taxon>Campylobacterota</taxon>
        <taxon>Epsilonproteobacteria</taxon>
        <taxon>Campylobacterales</taxon>
        <taxon>Arcobacteraceae</taxon>
        <taxon>Arcobacter</taxon>
    </lineage>
</organism>
<feature type="transmembrane region" description="Helical" evidence="7">
    <location>
        <begin position="128"/>
        <end position="147"/>
    </location>
</feature>
<feature type="transmembrane region" description="Helical" evidence="7">
    <location>
        <begin position="284"/>
        <end position="303"/>
    </location>
</feature>
<dbReference type="OrthoDB" id="9805703at2"/>
<evidence type="ECO:0000256" key="6">
    <source>
        <dbReference type="ARBA" id="ARBA00023136"/>
    </source>
</evidence>
<feature type="transmembrane region" description="Helical" evidence="7">
    <location>
        <begin position="226"/>
        <end position="245"/>
    </location>
</feature>
<dbReference type="KEGG" id="ant:Arnit_1199"/>
<dbReference type="Pfam" id="PF03601">
    <property type="entry name" value="Cons_hypoth698"/>
    <property type="match status" value="1"/>
</dbReference>
<dbReference type="eggNOG" id="COG2855">
    <property type="taxonomic scope" value="Bacteria"/>
</dbReference>
<evidence type="ECO:0000313" key="8">
    <source>
        <dbReference type="EMBL" id="ADG92858.1"/>
    </source>
</evidence>
<dbReference type="Proteomes" id="UP000000939">
    <property type="component" value="Chromosome"/>
</dbReference>
<evidence type="ECO:0000256" key="3">
    <source>
        <dbReference type="ARBA" id="ARBA00022475"/>
    </source>
</evidence>
<dbReference type="GO" id="GO:0005886">
    <property type="term" value="C:plasma membrane"/>
    <property type="evidence" value="ECO:0007669"/>
    <property type="project" value="UniProtKB-SubCell"/>
</dbReference>
<dbReference type="PANTHER" id="PTHR30106:SF2">
    <property type="entry name" value="UPF0324 INNER MEMBRANE PROTEIN YEIH"/>
    <property type="match status" value="1"/>
</dbReference>
<sequence length="342" mass="37075">MSFSKHNRKGTINGIIFVALFSLLAIYISNLAIFKNIGISPLIIGIVIGMIYANTVKSKFPQTWNTGIKFSTKTILRLGIVLYGFRLTLQNLQDVGLQGFTVAILVVSLTFIIGYFIGVKILKMDKELTILISAGSSICGAAAVLATESVLKSQAYKSAIAVSTVVIFGTIAMFLYPFMYKAGLVPFDATNMGVYIGGTLHEVAHVVGAGNAISGAVAENAVIVKMIRVMLLAPFLIILSIFIIKTGISKSEEKKKITIPWFAVMFMVVVVFNSFDFISTKGVSLINTFDTFALTMAMSALGMETSFDKFKGVGFKPIILASILFIWLVLGGFYIVKFTIAL</sequence>
<dbReference type="AlphaFoldDB" id="D5V430"/>
<name>D5V430_ARCNC</name>
<feature type="transmembrane region" description="Helical" evidence="7">
    <location>
        <begin position="95"/>
        <end position="116"/>
    </location>
</feature>
<proteinExistence type="inferred from homology"/>
<keyword evidence="4 7" id="KW-0812">Transmembrane</keyword>
<dbReference type="InterPro" id="IPR018383">
    <property type="entry name" value="UPF0324_pro"/>
</dbReference>
<evidence type="ECO:0000256" key="5">
    <source>
        <dbReference type="ARBA" id="ARBA00022989"/>
    </source>
</evidence>